<dbReference type="Gene3D" id="3.40.50.410">
    <property type="entry name" value="von Willebrand factor, type A domain"/>
    <property type="match status" value="1"/>
</dbReference>
<evidence type="ECO:0000259" key="2">
    <source>
        <dbReference type="PROSITE" id="PS50234"/>
    </source>
</evidence>
<dbReference type="Gene3D" id="3.40.190.10">
    <property type="entry name" value="Periplasmic binding protein-like II"/>
    <property type="match status" value="2"/>
</dbReference>
<dbReference type="InterPro" id="IPR036465">
    <property type="entry name" value="vWFA_dom_sf"/>
</dbReference>
<comment type="caution">
    <text evidence="3">The sequence shown here is derived from an EMBL/GenBank/DDBJ whole genome shotgun (WGS) entry which is preliminary data.</text>
</comment>
<dbReference type="Pfam" id="PF13768">
    <property type="entry name" value="VWA_3"/>
    <property type="match status" value="1"/>
</dbReference>
<dbReference type="PANTHER" id="PTHR10579">
    <property type="entry name" value="CALCIUM-ACTIVATED CHLORIDE CHANNEL REGULATOR"/>
    <property type="match status" value="1"/>
</dbReference>
<dbReference type="Proteomes" id="UP001146453">
    <property type="component" value="Unassembled WGS sequence"/>
</dbReference>
<sequence>MKRLFAALAALMSLMLASCVSLDGGTSGSSGFGAGSGSGKPADLTIVAATELKDLEGLVDQAAKDLGFSIDMQFPGGTLDNSQTLKRGDFDGKVDATWFATNRYVNLIGATEKLDGETKIATSPIAFGVWDDSAKRLGWDAKQPTWAEFAAAAEAGEFSFGMTNPQASNSGFSALVAVATALADTGDAIAPADLERVGPRLKQLFQAQSMVSGSSGWLAEAFADDPGRADAIVNYESTLHQMRQQGQPIEVVVPADGVISADYPLSALAQPANTDARERVEKLANWLLEHQPDIADTFRRPVTQVDNLPAEIADQQVIELPFPANEGVVNELLYAYDNSYRQPGTTTFVLDTSGSMEGQRIASLKDIMHSLIDGSASTLTGDVSLRDRENVTLQSFDSRPNDPVTARFSHEDPAAAAELTNYVDGLSASGSTAMYQTLLEALRETNPAGGIPSIVLLSDGQDTVGPRFSKFKEEYEQLPAAQRSVPVFVILYGDASESEMRELAELTGGEVFDALGGDLAAAFKEIRGFQ</sequence>
<keyword evidence="1" id="KW-0732">Signal</keyword>
<dbReference type="InterPro" id="IPR006059">
    <property type="entry name" value="SBP"/>
</dbReference>
<dbReference type="PROSITE" id="PS50234">
    <property type="entry name" value="VWFA"/>
    <property type="match status" value="1"/>
</dbReference>
<dbReference type="PROSITE" id="PS51257">
    <property type="entry name" value="PROKAR_LIPOPROTEIN"/>
    <property type="match status" value="1"/>
</dbReference>
<evidence type="ECO:0000256" key="1">
    <source>
        <dbReference type="SAM" id="SignalP"/>
    </source>
</evidence>
<name>A0ABT4R8R7_9CORY</name>
<protein>
    <submittedName>
        <fullName evidence="3">Substrate-binding and VWA domain-containing protein</fullName>
    </submittedName>
</protein>
<gene>
    <name evidence="3" type="ORF">L8U61_07405</name>
</gene>
<organism evidence="3 4">
    <name type="scientific">Corynebacterium lehmanniae</name>
    <dbReference type="NCBI Taxonomy" id="2913497"/>
    <lineage>
        <taxon>Bacteria</taxon>
        <taxon>Bacillati</taxon>
        <taxon>Actinomycetota</taxon>
        <taxon>Actinomycetes</taxon>
        <taxon>Mycobacteriales</taxon>
        <taxon>Corynebacteriaceae</taxon>
        <taxon>Corynebacterium</taxon>
    </lineage>
</organism>
<dbReference type="EMBL" id="JAKMUR010000012">
    <property type="protein sequence ID" value="MCZ9291960.1"/>
    <property type="molecule type" value="Genomic_DNA"/>
</dbReference>
<dbReference type="PANTHER" id="PTHR10579:SF43">
    <property type="entry name" value="ZINC FINGER (C3HC4-TYPE RING FINGER) FAMILY PROTEIN"/>
    <property type="match status" value="1"/>
</dbReference>
<evidence type="ECO:0000313" key="4">
    <source>
        <dbReference type="Proteomes" id="UP001146453"/>
    </source>
</evidence>
<keyword evidence="4" id="KW-1185">Reference proteome</keyword>
<feature type="chain" id="PRO_5046350570" evidence="1">
    <location>
        <begin position="23"/>
        <end position="530"/>
    </location>
</feature>
<proteinExistence type="predicted"/>
<dbReference type="SMART" id="SM00327">
    <property type="entry name" value="VWA"/>
    <property type="match status" value="1"/>
</dbReference>
<dbReference type="InterPro" id="IPR051266">
    <property type="entry name" value="CLCR"/>
</dbReference>
<dbReference type="RefSeq" id="WP_269952394.1">
    <property type="nucleotide sequence ID" value="NZ_JAKMUR010000012.1"/>
</dbReference>
<feature type="domain" description="VWFA" evidence="2">
    <location>
        <begin position="345"/>
        <end position="508"/>
    </location>
</feature>
<reference evidence="3" key="1">
    <citation type="submission" date="2022-02" db="EMBL/GenBank/DDBJ databases">
        <title>Corynebacterium sp. from urogenital microbiome.</title>
        <authorList>
            <person name="Cappelli E.A."/>
            <person name="Ribeiro T.G."/>
            <person name="Peixe L."/>
        </authorList>
    </citation>
    <scope>NUCLEOTIDE SEQUENCE</scope>
    <source>
        <strain evidence="3">C8Ua_144</strain>
    </source>
</reference>
<evidence type="ECO:0000313" key="3">
    <source>
        <dbReference type="EMBL" id="MCZ9291960.1"/>
    </source>
</evidence>
<dbReference type="SUPFAM" id="SSF53300">
    <property type="entry name" value="vWA-like"/>
    <property type="match status" value="1"/>
</dbReference>
<accession>A0ABT4R8R7</accession>
<feature type="signal peptide" evidence="1">
    <location>
        <begin position="1"/>
        <end position="22"/>
    </location>
</feature>
<dbReference type="Pfam" id="PF13416">
    <property type="entry name" value="SBP_bac_8"/>
    <property type="match status" value="1"/>
</dbReference>
<dbReference type="InterPro" id="IPR002035">
    <property type="entry name" value="VWF_A"/>
</dbReference>
<dbReference type="SUPFAM" id="SSF53850">
    <property type="entry name" value="Periplasmic binding protein-like II"/>
    <property type="match status" value="1"/>
</dbReference>